<accession>A0A856MMG9</accession>
<gene>
    <name evidence="1" type="ORF">DP114_21445</name>
</gene>
<evidence type="ECO:0000313" key="1">
    <source>
        <dbReference type="EMBL" id="QDL10116.1"/>
    </source>
</evidence>
<dbReference type="RefSeq" id="WP_171977064.1">
    <property type="nucleotide sequence ID" value="NZ_CAWOXK010000001.1"/>
</dbReference>
<dbReference type="Proteomes" id="UP000503129">
    <property type="component" value="Chromosome"/>
</dbReference>
<organism evidence="1 2">
    <name type="scientific">Brasilonema sennae CENA114</name>
    <dbReference type="NCBI Taxonomy" id="415709"/>
    <lineage>
        <taxon>Bacteria</taxon>
        <taxon>Bacillati</taxon>
        <taxon>Cyanobacteriota</taxon>
        <taxon>Cyanophyceae</taxon>
        <taxon>Nostocales</taxon>
        <taxon>Scytonemataceae</taxon>
        <taxon>Brasilonema</taxon>
        <taxon>Bromeliae group (in: Brasilonema)</taxon>
    </lineage>
</organism>
<dbReference type="EMBL" id="CP030118">
    <property type="protein sequence ID" value="QDL10116.1"/>
    <property type="molecule type" value="Genomic_DNA"/>
</dbReference>
<sequence>MLYQIIVKVESEAIYHQPYKLEIDNFILGVMLSPDKVVEELSIALRVKNYQDFLPQVSSDIESQITRIDMRDSPLCFLLVDLAQHIEALGSFWFGIKKIYWESPKRAWIAESFEEQEALEFSTHDFQQESHENKCYREMSPGMLASLVQNRLLHQHLVLPMSFYREACNDFSSGRYTSSFINFYFYLDDLYGQGKTKNKEVEKLFKSSEHIRKAIEQTIELYQNVGDSENLDQLKKFLDMEKREFNVDGIIELIVQVRGNLSHFSQKSSKKKGHPLNQREFRSMAYLINSICIHTFIELTTGEMPK</sequence>
<proteinExistence type="predicted"/>
<evidence type="ECO:0000313" key="2">
    <source>
        <dbReference type="Proteomes" id="UP000503129"/>
    </source>
</evidence>
<reference evidence="1 2" key="1">
    <citation type="submission" date="2018-06" db="EMBL/GenBank/DDBJ databases">
        <title>Comparative genomics of Brasilonema spp. strains.</title>
        <authorList>
            <person name="Alvarenga D.O."/>
            <person name="Fiore M.F."/>
            <person name="Varani A.M."/>
        </authorList>
    </citation>
    <scope>NUCLEOTIDE SEQUENCE [LARGE SCALE GENOMIC DNA]</scope>
    <source>
        <strain evidence="1 2">CENA114</strain>
    </source>
</reference>
<dbReference type="KEGG" id="bsen:DP114_21445"/>
<dbReference type="AlphaFoldDB" id="A0A856MMG9"/>
<keyword evidence="2" id="KW-1185">Reference proteome</keyword>
<name>A0A856MMG9_9CYAN</name>
<evidence type="ECO:0008006" key="3">
    <source>
        <dbReference type="Google" id="ProtNLM"/>
    </source>
</evidence>
<protein>
    <recommendedName>
        <fullName evidence="3">ApeA N-terminal domain-containing protein</fullName>
    </recommendedName>
</protein>